<sequence length="306" mass="33436">MTTTYHSGIHKFAVFTVCWTILLFVAGALVTSNDAALSVIDWPKSHGSWVPPLSSLQGGDFYEFSHRFVAGGLGIFTLLLAVLLVLRERRVWLRWLGVIAVLGVVVQAILGGQVVMQLLHYWLPVIHACFAQIVFAAVLAIAAFTSKWWVSERPQLEDKGSPSIHFVSTLNAVVVYLQVILGAGFRHKDIPIWPHAAGALVVLGTVTWTAVALRRRLGASRELGVARILLHAIFGIQFLLGLLAYWSRLTTAEAPQPMPVMVWLTVIHTVVGAILFAFSVLVVLMCYRLVPRGGEVASTEPQVSAG</sequence>
<evidence type="ECO:0000256" key="11">
    <source>
        <dbReference type="ARBA" id="ARBA00023444"/>
    </source>
</evidence>
<evidence type="ECO:0000256" key="1">
    <source>
        <dbReference type="ARBA" id="ARBA00004141"/>
    </source>
</evidence>
<dbReference type="Proteomes" id="UP000567293">
    <property type="component" value="Unassembled WGS sequence"/>
</dbReference>
<dbReference type="InterPro" id="IPR003780">
    <property type="entry name" value="COX15/CtaA_fam"/>
</dbReference>
<evidence type="ECO:0000256" key="12">
    <source>
        <dbReference type="SAM" id="Phobius"/>
    </source>
</evidence>
<evidence type="ECO:0000313" key="14">
    <source>
        <dbReference type="Proteomes" id="UP000567293"/>
    </source>
</evidence>
<evidence type="ECO:0000256" key="6">
    <source>
        <dbReference type="ARBA" id="ARBA00023002"/>
    </source>
</evidence>
<comment type="caution">
    <text evidence="13">The sequence shown here is derived from an EMBL/GenBank/DDBJ whole genome shotgun (WGS) entry which is preliminary data.</text>
</comment>
<protein>
    <submittedName>
        <fullName evidence="13">COX15/CtaA family protein</fullName>
    </submittedName>
</protein>
<keyword evidence="3 12" id="KW-0812">Transmembrane</keyword>
<evidence type="ECO:0000256" key="8">
    <source>
        <dbReference type="ARBA" id="ARBA00023133"/>
    </source>
</evidence>
<keyword evidence="6" id="KW-0560">Oxidoreductase</keyword>
<feature type="transmembrane region" description="Helical" evidence="12">
    <location>
        <begin position="192"/>
        <end position="213"/>
    </location>
</feature>
<feature type="transmembrane region" description="Helical" evidence="12">
    <location>
        <begin position="121"/>
        <end position="144"/>
    </location>
</feature>
<keyword evidence="4" id="KW-0479">Metal-binding</keyword>
<keyword evidence="10" id="KW-1015">Disulfide bond</keyword>
<dbReference type="GO" id="GO:0046872">
    <property type="term" value="F:metal ion binding"/>
    <property type="evidence" value="ECO:0007669"/>
    <property type="project" value="UniProtKB-KW"/>
</dbReference>
<feature type="transmembrane region" description="Helical" evidence="12">
    <location>
        <begin position="266"/>
        <end position="287"/>
    </location>
</feature>
<dbReference type="EMBL" id="JACDQQ010000636">
    <property type="protein sequence ID" value="MBA0084609.1"/>
    <property type="molecule type" value="Genomic_DNA"/>
</dbReference>
<feature type="transmembrane region" description="Helical" evidence="12">
    <location>
        <begin position="68"/>
        <end position="86"/>
    </location>
</feature>
<dbReference type="GO" id="GO:0006784">
    <property type="term" value="P:heme A biosynthetic process"/>
    <property type="evidence" value="ECO:0007669"/>
    <property type="project" value="InterPro"/>
</dbReference>
<keyword evidence="9 12" id="KW-0472">Membrane</keyword>
<evidence type="ECO:0000256" key="7">
    <source>
        <dbReference type="ARBA" id="ARBA00023004"/>
    </source>
</evidence>
<dbReference type="AlphaFoldDB" id="A0A7V8NNJ8"/>
<evidence type="ECO:0000256" key="5">
    <source>
        <dbReference type="ARBA" id="ARBA00022989"/>
    </source>
</evidence>
<organism evidence="13 14">
    <name type="scientific">Candidatus Acidiferrum panamense</name>
    <dbReference type="NCBI Taxonomy" id="2741543"/>
    <lineage>
        <taxon>Bacteria</taxon>
        <taxon>Pseudomonadati</taxon>
        <taxon>Acidobacteriota</taxon>
        <taxon>Terriglobia</taxon>
        <taxon>Candidatus Acidiferrales</taxon>
        <taxon>Candidatus Acidiferrum</taxon>
    </lineage>
</organism>
<keyword evidence="8" id="KW-0350">Heme biosynthesis</keyword>
<dbReference type="InterPro" id="IPR050450">
    <property type="entry name" value="COX15/CtaA_HemeA_synthase"/>
</dbReference>
<dbReference type="Pfam" id="PF02628">
    <property type="entry name" value="COX15-CtaA"/>
    <property type="match status" value="1"/>
</dbReference>
<keyword evidence="14" id="KW-1185">Reference proteome</keyword>
<dbReference type="PANTHER" id="PTHR35457:SF1">
    <property type="entry name" value="HEME A SYNTHASE"/>
    <property type="match status" value="1"/>
</dbReference>
<dbReference type="GO" id="GO:0016491">
    <property type="term" value="F:oxidoreductase activity"/>
    <property type="evidence" value="ECO:0007669"/>
    <property type="project" value="UniProtKB-KW"/>
</dbReference>
<evidence type="ECO:0000256" key="4">
    <source>
        <dbReference type="ARBA" id="ARBA00022723"/>
    </source>
</evidence>
<keyword evidence="2" id="KW-1003">Cell membrane</keyword>
<gene>
    <name evidence="13" type="ORF">HRJ53_06420</name>
</gene>
<comment type="subcellular location">
    <subcellularLocation>
        <location evidence="1">Membrane</location>
        <topology evidence="1">Multi-pass membrane protein</topology>
    </subcellularLocation>
</comment>
<name>A0A7V8NNJ8_9BACT</name>
<evidence type="ECO:0000313" key="13">
    <source>
        <dbReference type="EMBL" id="MBA0084609.1"/>
    </source>
</evidence>
<evidence type="ECO:0000256" key="10">
    <source>
        <dbReference type="ARBA" id="ARBA00023157"/>
    </source>
</evidence>
<feature type="transmembrane region" description="Helical" evidence="12">
    <location>
        <begin position="164"/>
        <end position="186"/>
    </location>
</feature>
<feature type="transmembrane region" description="Helical" evidence="12">
    <location>
        <begin position="12"/>
        <end position="30"/>
    </location>
</feature>
<evidence type="ECO:0000256" key="3">
    <source>
        <dbReference type="ARBA" id="ARBA00022692"/>
    </source>
</evidence>
<accession>A0A7V8NNJ8</accession>
<feature type="transmembrane region" description="Helical" evidence="12">
    <location>
        <begin position="93"/>
        <end position="115"/>
    </location>
</feature>
<reference evidence="13" key="1">
    <citation type="submission" date="2020-06" db="EMBL/GenBank/DDBJ databases">
        <title>Legume-microbial interactions unlock mineral nutrients during tropical forest succession.</title>
        <authorList>
            <person name="Epihov D.Z."/>
        </authorList>
    </citation>
    <scope>NUCLEOTIDE SEQUENCE [LARGE SCALE GENOMIC DNA]</scope>
    <source>
        <strain evidence="13">Pan2503</strain>
    </source>
</reference>
<keyword evidence="7" id="KW-0408">Iron</keyword>
<feature type="transmembrane region" description="Helical" evidence="12">
    <location>
        <begin position="225"/>
        <end position="246"/>
    </location>
</feature>
<proteinExistence type="predicted"/>
<comment type="pathway">
    <text evidence="11">Porphyrin-containing compound metabolism.</text>
</comment>
<evidence type="ECO:0000256" key="9">
    <source>
        <dbReference type="ARBA" id="ARBA00023136"/>
    </source>
</evidence>
<dbReference type="GO" id="GO:0016020">
    <property type="term" value="C:membrane"/>
    <property type="evidence" value="ECO:0007669"/>
    <property type="project" value="UniProtKB-SubCell"/>
</dbReference>
<keyword evidence="5 12" id="KW-1133">Transmembrane helix</keyword>
<dbReference type="PANTHER" id="PTHR35457">
    <property type="entry name" value="HEME A SYNTHASE"/>
    <property type="match status" value="1"/>
</dbReference>
<evidence type="ECO:0000256" key="2">
    <source>
        <dbReference type="ARBA" id="ARBA00022475"/>
    </source>
</evidence>